<dbReference type="PROSITE" id="PS01244">
    <property type="entry name" value="ACONITASE_2"/>
    <property type="match status" value="1"/>
</dbReference>
<evidence type="ECO:0000256" key="4">
    <source>
        <dbReference type="ARBA" id="ARBA00022430"/>
    </source>
</evidence>
<dbReference type="NCBIfam" id="NF004016">
    <property type="entry name" value="PRK05478.1"/>
    <property type="match status" value="1"/>
</dbReference>
<dbReference type="InterPro" id="IPR033941">
    <property type="entry name" value="IPMI_cat"/>
</dbReference>
<keyword evidence="4 12" id="KW-0432">Leucine biosynthesis</keyword>
<dbReference type="GO" id="GO:0009098">
    <property type="term" value="P:L-leucine biosynthetic process"/>
    <property type="evidence" value="ECO:0007669"/>
    <property type="project" value="UniProtKB-UniRule"/>
</dbReference>
<keyword evidence="5 12" id="KW-0004">4Fe-4S</keyword>
<keyword evidence="15" id="KW-1185">Reference proteome</keyword>
<dbReference type="InterPro" id="IPR001030">
    <property type="entry name" value="Acoase/IPM_deHydtase_lsu_aba"/>
</dbReference>
<reference evidence="14 15" key="1">
    <citation type="submission" date="2017-04" db="EMBL/GenBank/DDBJ databases">
        <authorList>
            <person name="Afonso C.L."/>
            <person name="Miller P.J."/>
            <person name="Scott M.A."/>
            <person name="Spackman E."/>
            <person name="Goraichik I."/>
            <person name="Dimitrov K.M."/>
            <person name="Suarez D.L."/>
            <person name="Swayne D.E."/>
        </authorList>
    </citation>
    <scope>NUCLEOTIDE SEQUENCE [LARGE SCALE GENOMIC DNA]</scope>
    <source>
        <strain evidence="14 15">DSM 21164</strain>
    </source>
</reference>
<evidence type="ECO:0000256" key="12">
    <source>
        <dbReference type="HAMAP-Rule" id="MF_01026"/>
    </source>
</evidence>
<evidence type="ECO:0000256" key="3">
    <source>
        <dbReference type="ARBA" id="ARBA00004729"/>
    </source>
</evidence>
<comment type="cofactor">
    <cofactor evidence="12">
        <name>[4Fe-4S] cluster</name>
        <dbReference type="ChEBI" id="CHEBI:49883"/>
    </cofactor>
    <text evidence="12">Binds 1 [4Fe-4S] cluster per subunit.</text>
</comment>
<dbReference type="GO" id="GO:0051539">
    <property type="term" value="F:4 iron, 4 sulfur cluster binding"/>
    <property type="evidence" value="ECO:0007669"/>
    <property type="project" value="UniProtKB-KW"/>
</dbReference>
<evidence type="ECO:0000256" key="1">
    <source>
        <dbReference type="ARBA" id="ARBA00000491"/>
    </source>
</evidence>
<evidence type="ECO:0000256" key="6">
    <source>
        <dbReference type="ARBA" id="ARBA00022605"/>
    </source>
</evidence>
<dbReference type="HAMAP" id="MF_01026">
    <property type="entry name" value="LeuC_type1"/>
    <property type="match status" value="1"/>
</dbReference>
<evidence type="ECO:0000313" key="15">
    <source>
        <dbReference type="Proteomes" id="UP000192360"/>
    </source>
</evidence>
<feature type="domain" description="Aconitase/3-isopropylmalate dehydratase large subunit alpha/beta/alpha" evidence="13">
    <location>
        <begin position="22"/>
        <end position="470"/>
    </location>
</feature>
<keyword evidence="10 12" id="KW-0456">Lyase</keyword>
<dbReference type="Proteomes" id="UP000192360">
    <property type="component" value="Unassembled WGS sequence"/>
</dbReference>
<comment type="subunit">
    <text evidence="12">Heterodimer of LeuC and LeuD.</text>
</comment>
<dbReference type="InterPro" id="IPR036008">
    <property type="entry name" value="Aconitase_4Fe-4S_dom"/>
</dbReference>
<feature type="binding site" evidence="12">
    <location>
        <position position="423"/>
    </location>
    <ligand>
        <name>[4Fe-4S] cluster</name>
        <dbReference type="ChEBI" id="CHEBI:49883"/>
    </ligand>
</feature>
<evidence type="ECO:0000256" key="7">
    <source>
        <dbReference type="ARBA" id="ARBA00022723"/>
    </source>
</evidence>
<dbReference type="NCBIfam" id="TIGR00170">
    <property type="entry name" value="leuC"/>
    <property type="match status" value="1"/>
</dbReference>
<dbReference type="STRING" id="504486.SAMN05660703_1449"/>
<evidence type="ECO:0000256" key="10">
    <source>
        <dbReference type="ARBA" id="ARBA00023239"/>
    </source>
</evidence>
<dbReference type="PRINTS" id="PR00415">
    <property type="entry name" value="ACONITASE"/>
</dbReference>
<organism evidence="14 15">
    <name type="scientific">Cellulophaga tyrosinoxydans</name>
    <dbReference type="NCBI Taxonomy" id="504486"/>
    <lineage>
        <taxon>Bacteria</taxon>
        <taxon>Pseudomonadati</taxon>
        <taxon>Bacteroidota</taxon>
        <taxon>Flavobacteriia</taxon>
        <taxon>Flavobacteriales</taxon>
        <taxon>Flavobacteriaceae</taxon>
        <taxon>Cellulophaga</taxon>
    </lineage>
</organism>
<dbReference type="InterPro" id="IPR018136">
    <property type="entry name" value="Aconitase_4Fe-4S_BS"/>
</dbReference>
<dbReference type="Pfam" id="PF00330">
    <property type="entry name" value="Aconitase"/>
    <property type="match status" value="1"/>
</dbReference>
<dbReference type="EC" id="4.2.1.33" evidence="12"/>
<comment type="catalytic activity">
    <reaction evidence="1 12">
        <text>(2R,3S)-3-isopropylmalate = (2S)-2-isopropylmalate</text>
        <dbReference type="Rhea" id="RHEA:32287"/>
        <dbReference type="ChEBI" id="CHEBI:1178"/>
        <dbReference type="ChEBI" id="CHEBI:35121"/>
        <dbReference type="EC" id="4.2.1.33"/>
    </reaction>
</comment>
<dbReference type="SUPFAM" id="SSF53732">
    <property type="entry name" value="Aconitase iron-sulfur domain"/>
    <property type="match status" value="1"/>
</dbReference>
<keyword evidence="8 12" id="KW-0408">Iron</keyword>
<evidence type="ECO:0000256" key="9">
    <source>
        <dbReference type="ARBA" id="ARBA00023014"/>
    </source>
</evidence>
<keyword evidence="9 12" id="KW-0411">Iron-sulfur</keyword>
<proteinExistence type="inferred from homology"/>
<dbReference type="Gene3D" id="3.30.499.10">
    <property type="entry name" value="Aconitase, domain 3"/>
    <property type="match status" value="2"/>
</dbReference>
<gene>
    <name evidence="12" type="primary">leuC</name>
    <name evidence="14" type="ORF">SAMN05660703_1449</name>
</gene>
<accession>A0A1W1ZPV7</accession>
<dbReference type="InterPro" id="IPR015931">
    <property type="entry name" value="Acnase/IPM_dHydase_lsu_aba_1/3"/>
</dbReference>
<feature type="binding site" evidence="12">
    <location>
        <position position="360"/>
    </location>
    <ligand>
        <name>[4Fe-4S] cluster</name>
        <dbReference type="ChEBI" id="CHEBI:49883"/>
    </ligand>
</feature>
<dbReference type="EMBL" id="FWXO01000002">
    <property type="protein sequence ID" value="SMC50397.1"/>
    <property type="molecule type" value="Genomic_DNA"/>
</dbReference>
<comment type="function">
    <text evidence="2 12">Catalyzes the isomerization between 2-isopropylmalate and 3-isopropylmalate, via the formation of 2-isopropylmaleate.</text>
</comment>
<keyword evidence="11 12" id="KW-0100">Branched-chain amino acid biosynthesis</keyword>
<protein>
    <recommendedName>
        <fullName evidence="12">3-isopropylmalate dehydratase large subunit</fullName>
        <ecNumber evidence="12">4.2.1.33</ecNumber>
    </recommendedName>
    <alternativeName>
        <fullName evidence="12">Alpha-IPM isomerase</fullName>
        <shortName evidence="12">IPMI</shortName>
    </alternativeName>
    <alternativeName>
        <fullName evidence="12">Isopropylmalate isomerase</fullName>
    </alternativeName>
</protein>
<comment type="similarity">
    <text evidence="12">Belongs to the aconitase/IPM isomerase family. LeuC type 1 subfamily.</text>
</comment>
<sequence length="483" mass="52655">MLHLEAVFFKVLSEEMKKTLFDKVWDSHVVKHVEDGPDVLFIDRHLVHEVTSPVAFLGIKNRGISVLYPERTFATADHNTPTINQHLPVQDPLSANQLKALEENSKKYGISHWGLGHQKNGIVHVVGPEYGITQPGATIVCGDSHTSTHGAFGAIAFGIGTSEVEMVLASQCIMQPKPKKMRINVNGKLNFGVSPKDVALYIISRLTTSGATGYFVEYSGDVFRDMSMEGRMTVCNLSIEMGARGGMIAPDEKTFEYVKGREFTPKGAAWDKAMTYWKTLFTDKDAEFDKEIYFDASDIEPMITYGTNPGMGIGISKSIPKAEQVEGGVSTYKKSLGYMAFNEGEDMIGKPIDFVFIGSCTNGRIEDFRAFTSIIKGRKKAANVTAWLVPGSHQVEAAIKAEGLLDIIHEAGFELREPGCSACLAMNDDKVPAGKLAVSTSNRNFEGRQGPGSRTLLASPLVAAAAAVTGKVTDPRELMKEFA</sequence>
<keyword evidence="7 12" id="KW-0479">Metal-binding</keyword>
<dbReference type="UniPathway" id="UPA00048">
    <property type="reaction ID" value="UER00071"/>
</dbReference>
<evidence type="ECO:0000313" key="14">
    <source>
        <dbReference type="EMBL" id="SMC50397.1"/>
    </source>
</evidence>
<comment type="pathway">
    <text evidence="3 12">Amino-acid biosynthesis; L-leucine biosynthesis; L-leucine from 3-methyl-2-oxobutanoate: step 2/4.</text>
</comment>
<evidence type="ECO:0000256" key="8">
    <source>
        <dbReference type="ARBA" id="ARBA00023004"/>
    </source>
</evidence>
<evidence type="ECO:0000256" key="2">
    <source>
        <dbReference type="ARBA" id="ARBA00002695"/>
    </source>
</evidence>
<feature type="binding site" evidence="12">
    <location>
        <position position="420"/>
    </location>
    <ligand>
        <name>[4Fe-4S] cluster</name>
        <dbReference type="ChEBI" id="CHEBI:49883"/>
    </ligand>
</feature>
<evidence type="ECO:0000256" key="5">
    <source>
        <dbReference type="ARBA" id="ARBA00022485"/>
    </source>
</evidence>
<dbReference type="PANTHER" id="PTHR43822:SF9">
    <property type="entry name" value="3-ISOPROPYLMALATE DEHYDRATASE"/>
    <property type="match status" value="1"/>
</dbReference>
<dbReference type="InterPro" id="IPR050067">
    <property type="entry name" value="IPM_dehydratase_rel_enz"/>
</dbReference>
<name>A0A1W1ZPV7_9FLAO</name>
<dbReference type="AlphaFoldDB" id="A0A1W1ZPV7"/>
<keyword evidence="6 12" id="KW-0028">Amino-acid biosynthesis</keyword>
<dbReference type="NCBIfam" id="NF009116">
    <property type="entry name" value="PRK12466.1"/>
    <property type="match status" value="1"/>
</dbReference>
<dbReference type="InterPro" id="IPR004430">
    <property type="entry name" value="3-IsopropMal_deHydase_lsu"/>
</dbReference>
<dbReference type="GO" id="GO:0003861">
    <property type="term" value="F:3-isopropylmalate dehydratase activity"/>
    <property type="evidence" value="ECO:0007669"/>
    <property type="project" value="UniProtKB-UniRule"/>
</dbReference>
<dbReference type="GO" id="GO:0046872">
    <property type="term" value="F:metal ion binding"/>
    <property type="evidence" value="ECO:0007669"/>
    <property type="project" value="UniProtKB-KW"/>
</dbReference>
<dbReference type="CDD" id="cd01583">
    <property type="entry name" value="IPMI"/>
    <property type="match status" value="1"/>
</dbReference>
<evidence type="ECO:0000259" key="13">
    <source>
        <dbReference type="Pfam" id="PF00330"/>
    </source>
</evidence>
<dbReference type="PANTHER" id="PTHR43822">
    <property type="entry name" value="HOMOACONITASE, MITOCHONDRIAL-RELATED"/>
    <property type="match status" value="1"/>
</dbReference>
<evidence type="ECO:0000256" key="11">
    <source>
        <dbReference type="ARBA" id="ARBA00023304"/>
    </source>
</evidence>